<evidence type="ECO:0000313" key="1">
    <source>
        <dbReference type="EMBL" id="CAI9691029.1"/>
    </source>
</evidence>
<accession>A0ACB0DSE4</accession>
<dbReference type="Proteomes" id="UP001162501">
    <property type="component" value="Chromosome 1"/>
</dbReference>
<evidence type="ECO:0000313" key="2">
    <source>
        <dbReference type="Proteomes" id="UP001162501"/>
    </source>
</evidence>
<name>A0ACB0DSE4_RANTA</name>
<reference evidence="1" key="1">
    <citation type="submission" date="2023-05" db="EMBL/GenBank/DDBJ databases">
        <authorList>
            <consortium name="ELIXIR-Norway"/>
        </authorList>
    </citation>
    <scope>NUCLEOTIDE SEQUENCE</scope>
</reference>
<dbReference type="EMBL" id="OX596085">
    <property type="protein sequence ID" value="CAI9691029.1"/>
    <property type="molecule type" value="Genomic_DNA"/>
</dbReference>
<gene>
    <name evidence="1" type="ORF">MRATA1EN3_LOCUS2242</name>
</gene>
<protein>
    <submittedName>
        <fullName evidence="1">Uncharacterized protein</fullName>
    </submittedName>
</protein>
<sequence length="340" mass="35860">MVTKMARNPNAMTGKALGIKAKTLGNRTGLCVSEVTSAVSWAAAFACSRCNLFKQCSWGQQRFGYKSVGWRENQTLQYIWALHGPVVPHHLLALSQECARQRLAPYRESTGSSKLPPTRAGEEIIRRQVTVLLGREEEAVKCEERTKGYVNVVCQTADSGKPRGRRGRNLVDADSKGRGGAWGRGLRAACVRVLEAPPPLLSRPLPPPSPRRAGAGATAERREEEEEEVEEVPDRGVPWLPLPPPCSLGVRGGGPGACPAGGARTRGGPAAAAGAGANHARGPSRSTVAGPAGEGREGPGPGVGEKEDIVSPTLQLPEVSWHKPISLAISPDALPSPLAA</sequence>
<proteinExistence type="predicted"/>
<organism evidence="1 2">
    <name type="scientific">Rangifer tarandus platyrhynchus</name>
    <name type="common">Svalbard reindeer</name>
    <dbReference type="NCBI Taxonomy" id="3082113"/>
    <lineage>
        <taxon>Eukaryota</taxon>
        <taxon>Metazoa</taxon>
        <taxon>Chordata</taxon>
        <taxon>Craniata</taxon>
        <taxon>Vertebrata</taxon>
        <taxon>Euteleostomi</taxon>
        <taxon>Mammalia</taxon>
        <taxon>Eutheria</taxon>
        <taxon>Laurasiatheria</taxon>
        <taxon>Artiodactyla</taxon>
        <taxon>Ruminantia</taxon>
        <taxon>Pecora</taxon>
        <taxon>Cervidae</taxon>
        <taxon>Odocoileinae</taxon>
        <taxon>Rangifer</taxon>
    </lineage>
</organism>